<keyword evidence="4" id="KW-0833">Ubl conjugation pathway</keyword>
<organism evidence="10 11">
    <name type="scientific">Labeo rohita</name>
    <name type="common">Indian major carp</name>
    <name type="synonym">Cyprinus rohita</name>
    <dbReference type="NCBI Taxonomy" id="84645"/>
    <lineage>
        <taxon>Eukaryota</taxon>
        <taxon>Metazoa</taxon>
        <taxon>Chordata</taxon>
        <taxon>Craniata</taxon>
        <taxon>Vertebrata</taxon>
        <taxon>Euteleostomi</taxon>
        <taxon>Actinopterygii</taxon>
        <taxon>Neopterygii</taxon>
        <taxon>Teleostei</taxon>
        <taxon>Ostariophysi</taxon>
        <taxon>Cypriniformes</taxon>
        <taxon>Cyprinidae</taxon>
        <taxon>Labeoninae</taxon>
        <taxon>Labeonini</taxon>
        <taxon>Labeo</taxon>
    </lineage>
</organism>
<dbReference type="UniPathway" id="UPA00143"/>
<dbReference type="InterPro" id="IPR036036">
    <property type="entry name" value="SOCS_box-like_dom_sf"/>
</dbReference>
<dbReference type="GO" id="GO:0035556">
    <property type="term" value="P:intracellular signal transduction"/>
    <property type="evidence" value="ECO:0007669"/>
    <property type="project" value="InterPro"/>
</dbReference>
<dbReference type="SMART" id="SM00408">
    <property type="entry name" value="IGc2"/>
    <property type="match status" value="1"/>
</dbReference>
<evidence type="ECO:0000256" key="3">
    <source>
        <dbReference type="ARBA" id="ARBA00022737"/>
    </source>
</evidence>
<dbReference type="SMART" id="SM00320">
    <property type="entry name" value="WD40"/>
    <property type="match status" value="7"/>
</dbReference>
<dbReference type="InterPro" id="IPR007110">
    <property type="entry name" value="Ig-like_dom"/>
</dbReference>
<evidence type="ECO:0000256" key="5">
    <source>
        <dbReference type="ARBA" id="ARBA00023157"/>
    </source>
</evidence>
<dbReference type="SMART" id="SM00969">
    <property type="entry name" value="SOCS_box"/>
    <property type="match status" value="1"/>
</dbReference>
<evidence type="ECO:0000256" key="2">
    <source>
        <dbReference type="ARBA" id="ARBA00022574"/>
    </source>
</evidence>
<evidence type="ECO:0000256" key="6">
    <source>
        <dbReference type="ARBA" id="ARBA00023319"/>
    </source>
</evidence>
<dbReference type="SMART" id="SM00409">
    <property type="entry name" value="IG"/>
    <property type="match status" value="1"/>
</dbReference>
<dbReference type="FunFam" id="2.60.40.10:FF:000032">
    <property type="entry name" value="palladin isoform X1"/>
    <property type="match status" value="1"/>
</dbReference>
<keyword evidence="5" id="KW-1015">Disulfide bond</keyword>
<evidence type="ECO:0000313" key="11">
    <source>
        <dbReference type="Proteomes" id="UP000290572"/>
    </source>
</evidence>
<dbReference type="CDD" id="cd00096">
    <property type="entry name" value="Ig"/>
    <property type="match status" value="1"/>
</dbReference>
<dbReference type="SUPFAM" id="SSF50998">
    <property type="entry name" value="Quinoprotein alcohol dehydrogenase-like"/>
    <property type="match status" value="1"/>
</dbReference>
<dbReference type="InterPro" id="IPR003599">
    <property type="entry name" value="Ig_sub"/>
</dbReference>
<name>A0A498LFJ2_LABRO</name>
<sequence length="541" mass="60945">MGLFRSVPFRIQMKASMNVNPKQRMAAHGKLTQTSCFELPVRCSGEASRVPLGEMPYPVGDPMVTALKGSNITISCTEVDSLPPAKTVWMRKDKIINTTSKYIVSDNNPNYKLTIINVTKEDEGTYFCHSENPLGRRELEVYLTVKKPQDLIAELKPAHHPRLYGSAGCETWSVRFSPDGSYFAWSMGHGIVRLLSWPLTSKDSAEAGCSKEKTLNCKQMVWALAFGPCLSTRVHALHQNGRDHELLLAAGLNNGVIQVWVVSTGNLRFTLSGHQAPVRDLLFTPNGSLTLVSASRDKTLRIWDLAKKGASPHVLRGPDYWVFRCSISPDSSVIASVCNLDSKVYLWSLRSYTFMRHLTYDHERTMASCDFSQDGALLAIASYHSTTGWWLDLWDPYTADVLTRVEDCEVCAYRSDNLLTSLSFSPVGLLLAFKDYRALRIWDVERDKLVTDTDYNRASGVCCAFHPHGGVIATGCRDGHVKFWRVPRLVPSLKHLCRTALRFSISTYQVEALPLPKKILDYLTYRNIPKQKIVYCKEHRR</sequence>
<reference evidence="10 11" key="1">
    <citation type="submission" date="2018-03" db="EMBL/GenBank/DDBJ databases">
        <title>Draft genome sequence of Rohu Carp (Labeo rohita).</title>
        <authorList>
            <person name="Das P."/>
            <person name="Kushwaha B."/>
            <person name="Joshi C.G."/>
            <person name="Kumar D."/>
            <person name="Nagpure N.S."/>
            <person name="Sahoo L."/>
            <person name="Das S.P."/>
            <person name="Bit A."/>
            <person name="Patnaik S."/>
            <person name="Meher P.K."/>
            <person name="Jayasankar P."/>
            <person name="Koringa P.G."/>
            <person name="Patel N.V."/>
            <person name="Hinsu A.T."/>
            <person name="Kumar R."/>
            <person name="Pandey M."/>
            <person name="Agarwal S."/>
            <person name="Srivastava S."/>
            <person name="Singh M."/>
            <person name="Iquebal M.A."/>
            <person name="Jaiswal S."/>
            <person name="Angadi U.B."/>
            <person name="Kumar N."/>
            <person name="Raza M."/>
            <person name="Shah T.M."/>
            <person name="Rai A."/>
            <person name="Jena J.K."/>
        </authorList>
    </citation>
    <scope>NUCLEOTIDE SEQUENCE [LARGE SCALE GENOMIC DNA]</scope>
    <source>
        <strain evidence="10">DASCIFA01</strain>
        <tissue evidence="10">Testis</tissue>
    </source>
</reference>
<dbReference type="InterPro" id="IPR003598">
    <property type="entry name" value="Ig_sub2"/>
</dbReference>
<dbReference type="PROSITE" id="PS50082">
    <property type="entry name" value="WD_REPEATS_2"/>
    <property type="match status" value="2"/>
</dbReference>
<dbReference type="PROSITE" id="PS00678">
    <property type="entry name" value="WD_REPEATS_1"/>
    <property type="match status" value="1"/>
</dbReference>
<dbReference type="PANTHER" id="PTHR15622">
    <property type="entry name" value="WD40 REPEAT PROTEIN"/>
    <property type="match status" value="1"/>
</dbReference>
<dbReference type="InterPro" id="IPR051983">
    <property type="entry name" value="WSB_SOCS-box_domain"/>
</dbReference>
<keyword evidence="11" id="KW-1185">Reference proteome</keyword>
<dbReference type="Proteomes" id="UP000290572">
    <property type="component" value="Unassembled WGS sequence"/>
</dbReference>
<proteinExistence type="predicted"/>
<keyword evidence="6" id="KW-0393">Immunoglobulin domain</keyword>
<dbReference type="InterPro" id="IPR015943">
    <property type="entry name" value="WD40/YVTN_repeat-like_dom_sf"/>
</dbReference>
<dbReference type="InterPro" id="IPR001496">
    <property type="entry name" value="SOCS_box"/>
</dbReference>
<dbReference type="AlphaFoldDB" id="A0A498LFJ2"/>
<dbReference type="Gene3D" id="2.130.10.10">
    <property type="entry name" value="YVTN repeat-like/Quinoprotein amine dehydrogenase"/>
    <property type="match status" value="2"/>
</dbReference>
<gene>
    <name evidence="10" type="ORF">ROHU_032468</name>
</gene>
<feature type="domain" description="Ig-like" evidence="9">
    <location>
        <begin position="58"/>
        <end position="144"/>
    </location>
</feature>
<evidence type="ECO:0000313" key="10">
    <source>
        <dbReference type="EMBL" id="RXN07078.1"/>
    </source>
</evidence>
<dbReference type="PANTHER" id="PTHR15622:SF1">
    <property type="entry name" value="WD REPEAT AND SOCS BOX-CONTAINING PROTEIN 2"/>
    <property type="match status" value="1"/>
</dbReference>
<feature type="repeat" description="WD" evidence="7">
    <location>
        <begin position="464"/>
        <end position="486"/>
    </location>
</feature>
<dbReference type="InterPro" id="IPR019775">
    <property type="entry name" value="WD40_repeat_CS"/>
</dbReference>
<evidence type="ECO:0000256" key="7">
    <source>
        <dbReference type="PROSITE-ProRule" id="PRU00221"/>
    </source>
</evidence>
<protein>
    <submittedName>
        <fullName evidence="10">WD repeat and SOCS box-containing 2</fullName>
    </submittedName>
</protein>
<feature type="domain" description="SOCS box" evidence="8">
    <location>
        <begin position="490"/>
        <end position="529"/>
    </location>
</feature>
<dbReference type="SUPFAM" id="SSF158235">
    <property type="entry name" value="SOCS box-like"/>
    <property type="match status" value="1"/>
</dbReference>
<dbReference type="InterPro" id="IPR036179">
    <property type="entry name" value="Ig-like_dom_sf"/>
</dbReference>
<accession>A0A498LFJ2</accession>
<dbReference type="InterPro" id="IPR013783">
    <property type="entry name" value="Ig-like_fold"/>
</dbReference>
<dbReference type="SUPFAM" id="SSF48726">
    <property type="entry name" value="Immunoglobulin"/>
    <property type="match status" value="1"/>
</dbReference>
<dbReference type="SMART" id="SM00253">
    <property type="entry name" value="SOCS"/>
    <property type="match status" value="1"/>
</dbReference>
<comment type="caution">
    <text evidence="10">The sequence shown here is derived from an EMBL/GenBank/DDBJ whole genome shotgun (WGS) entry which is preliminary data.</text>
</comment>
<comment type="pathway">
    <text evidence="1">Protein modification; protein ubiquitination.</text>
</comment>
<keyword evidence="2 7" id="KW-0853">WD repeat</keyword>
<evidence type="ECO:0000256" key="4">
    <source>
        <dbReference type="ARBA" id="ARBA00022786"/>
    </source>
</evidence>
<dbReference type="PROSITE" id="PS50835">
    <property type="entry name" value="IG_LIKE"/>
    <property type="match status" value="1"/>
</dbReference>
<dbReference type="PROSITE" id="PS50225">
    <property type="entry name" value="SOCS"/>
    <property type="match status" value="1"/>
</dbReference>
<dbReference type="InterPro" id="IPR013098">
    <property type="entry name" value="Ig_I-set"/>
</dbReference>
<dbReference type="STRING" id="84645.A0A498LFJ2"/>
<dbReference type="Pfam" id="PF07525">
    <property type="entry name" value="SOCS_box"/>
    <property type="match status" value="1"/>
</dbReference>
<evidence type="ECO:0000256" key="1">
    <source>
        <dbReference type="ARBA" id="ARBA00004906"/>
    </source>
</evidence>
<evidence type="ECO:0000259" key="9">
    <source>
        <dbReference type="PROSITE" id="PS50835"/>
    </source>
</evidence>
<feature type="repeat" description="WD" evidence="7">
    <location>
        <begin position="271"/>
        <end position="305"/>
    </location>
</feature>
<evidence type="ECO:0000259" key="8">
    <source>
        <dbReference type="PROSITE" id="PS50225"/>
    </source>
</evidence>
<dbReference type="Pfam" id="PF00400">
    <property type="entry name" value="WD40"/>
    <property type="match status" value="3"/>
</dbReference>
<dbReference type="EMBL" id="QBIY01013352">
    <property type="protein sequence ID" value="RXN07078.1"/>
    <property type="molecule type" value="Genomic_DNA"/>
</dbReference>
<keyword evidence="3" id="KW-0677">Repeat</keyword>
<dbReference type="PROSITE" id="PS50294">
    <property type="entry name" value="WD_REPEATS_REGION"/>
    <property type="match status" value="1"/>
</dbReference>
<dbReference type="GO" id="GO:0000209">
    <property type="term" value="P:protein polyubiquitination"/>
    <property type="evidence" value="ECO:0007669"/>
    <property type="project" value="TreeGrafter"/>
</dbReference>
<dbReference type="Pfam" id="PF07679">
    <property type="entry name" value="I-set"/>
    <property type="match status" value="1"/>
</dbReference>
<dbReference type="InterPro" id="IPR001680">
    <property type="entry name" value="WD40_rpt"/>
</dbReference>
<dbReference type="Gene3D" id="1.10.750.20">
    <property type="entry name" value="SOCS box"/>
    <property type="match status" value="1"/>
</dbReference>
<dbReference type="InterPro" id="IPR011047">
    <property type="entry name" value="Quinoprotein_ADH-like_sf"/>
</dbReference>
<dbReference type="Gene3D" id="2.60.40.10">
    <property type="entry name" value="Immunoglobulins"/>
    <property type="match status" value="1"/>
</dbReference>